<evidence type="ECO:0000313" key="1">
    <source>
        <dbReference type="EMBL" id="GET44555.1"/>
    </source>
</evidence>
<accession>A0AAV3XR84</accession>
<dbReference type="EMBL" id="BLAY01000410">
    <property type="protein sequence ID" value="GET44555.1"/>
    <property type="molecule type" value="Genomic_DNA"/>
</dbReference>
<name>A0AAV3XR84_9CYAN</name>
<comment type="caution">
    <text evidence="1">The sequence shown here is derived from an EMBL/GenBank/DDBJ whole genome shotgun (WGS) entry which is preliminary data.</text>
</comment>
<gene>
    <name evidence="1" type="ORF">MiSe_93850</name>
</gene>
<dbReference type="AlphaFoldDB" id="A0AAV3XR84"/>
<protein>
    <submittedName>
        <fullName evidence="1">Uncharacterized protein</fullName>
    </submittedName>
</protein>
<sequence length="56" mass="5997">MDAVPLPSTIWAMALSRDTAVESLLVNGKADGCRAATIYDLGNNIQIPDFFKKSGI</sequence>
<keyword evidence="2" id="KW-1185">Reference proteome</keyword>
<proteinExistence type="predicted"/>
<dbReference type="Proteomes" id="UP001050975">
    <property type="component" value="Unassembled WGS sequence"/>
</dbReference>
<organism evidence="1 2">
    <name type="scientific">Microseira wollei NIES-4236</name>
    <dbReference type="NCBI Taxonomy" id="2530354"/>
    <lineage>
        <taxon>Bacteria</taxon>
        <taxon>Bacillati</taxon>
        <taxon>Cyanobacteriota</taxon>
        <taxon>Cyanophyceae</taxon>
        <taxon>Oscillatoriophycideae</taxon>
        <taxon>Aerosakkonematales</taxon>
        <taxon>Aerosakkonemataceae</taxon>
        <taxon>Microseira</taxon>
    </lineage>
</organism>
<reference evidence="1" key="1">
    <citation type="submission" date="2019-10" db="EMBL/GenBank/DDBJ databases">
        <title>Draft genome sequece of Microseira wollei NIES-4236.</title>
        <authorList>
            <person name="Yamaguchi H."/>
            <person name="Suzuki S."/>
            <person name="Kawachi M."/>
        </authorList>
    </citation>
    <scope>NUCLEOTIDE SEQUENCE</scope>
    <source>
        <strain evidence="1">NIES-4236</strain>
    </source>
</reference>
<evidence type="ECO:0000313" key="2">
    <source>
        <dbReference type="Proteomes" id="UP001050975"/>
    </source>
</evidence>